<dbReference type="Proteomes" id="UP001152300">
    <property type="component" value="Unassembled WGS sequence"/>
</dbReference>
<organism evidence="1 2">
    <name type="scientific">Sclerotinia nivalis</name>
    <dbReference type="NCBI Taxonomy" id="352851"/>
    <lineage>
        <taxon>Eukaryota</taxon>
        <taxon>Fungi</taxon>
        <taxon>Dikarya</taxon>
        <taxon>Ascomycota</taxon>
        <taxon>Pezizomycotina</taxon>
        <taxon>Leotiomycetes</taxon>
        <taxon>Helotiales</taxon>
        <taxon>Sclerotiniaceae</taxon>
        <taxon>Sclerotinia</taxon>
    </lineage>
</organism>
<dbReference type="EMBL" id="JAPEIS010000014">
    <property type="protein sequence ID" value="KAJ8059619.1"/>
    <property type="molecule type" value="Genomic_DNA"/>
</dbReference>
<evidence type="ECO:0000313" key="2">
    <source>
        <dbReference type="Proteomes" id="UP001152300"/>
    </source>
</evidence>
<dbReference type="AlphaFoldDB" id="A0A9X0ABY1"/>
<keyword evidence="2" id="KW-1185">Reference proteome</keyword>
<proteinExistence type="predicted"/>
<gene>
    <name evidence="1" type="ORF">OCU04_011272</name>
</gene>
<name>A0A9X0ABY1_9HELO</name>
<accession>A0A9X0ABY1</accession>
<protein>
    <submittedName>
        <fullName evidence="1">Uncharacterized protein</fullName>
    </submittedName>
</protein>
<evidence type="ECO:0000313" key="1">
    <source>
        <dbReference type="EMBL" id="KAJ8059619.1"/>
    </source>
</evidence>
<comment type="caution">
    <text evidence="1">The sequence shown here is derived from an EMBL/GenBank/DDBJ whole genome shotgun (WGS) entry which is preliminary data.</text>
</comment>
<sequence>MSGSNPWDIPLDQEDLDGVFNTPNNDQATYNSLGPNNNQAMNYGFGPNNNQGLYNVPGSYLI</sequence>
<reference evidence="1" key="1">
    <citation type="submission" date="2022-11" db="EMBL/GenBank/DDBJ databases">
        <title>Genome Resource of Sclerotinia nivalis Strain SnTB1, a Plant Pathogen Isolated from American Ginseng.</title>
        <authorList>
            <person name="Fan S."/>
        </authorList>
    </citation>
    <scope>NUCLEOTIDE SEQUENCE</scope>
    <source>
        <strain evidence="1">SnTB1</strain>
    </source>
</reference>